<dbReference type="InterPro" id="IPR051597">
    <property type="entry name" value="Bifunctional_prot_inhibitor"/>
</dbReference>
<evidence type="ECO:0000256" key="2">
    <source>
        <dbReference type="ARBA" id="ARBA00022525"/>
    </source>
</evidence>
<dbReference type="PANTHER" id="PTHR47729">
    <property type="entry name" value="SERINE PEPTIDASE INHIBITOR, KAZAL TYPE 2, TANDEM DUPLICATE 1-RELATED"/>
    <property type="match status" value="1"/>
</dbReference>
<keyword evidence="4" id="KW-0722">Serine protease inhibitor</keyword>
<reference evidence="7" key="3">
    <citation type="submission" date="2025-09" db="UniProtKB">
        <authorList>
            <consortium name="Ensembl"/>
        </authorList>
    </citation>
    <scope>IDENTIFICATION</scope>
</reference>
<dbReference type="InterPro" id="IPR002350">
    <property type="entry name" value="Kazal_dom"/>
</dbReference>
<sequence length="54" mass="6291">FQQVHCERYYLPVCTRKYDPVCGSDGRSYSNECMLCLENMEQKVSTYVIKKGSC</sequence>
<dbReference type="InterPro" id="IPR036058">
    <property type="entry name" value="Kazal_dom_sf"/>
</dbReference>
<reference evidence="7" key="2">
    <citation type="submission" date="2025-08" db="UniProtKB">
        <authorList>
            <consortium name="Ensembl"/>
        </authorList>
    </citation>
    <scope>IDENTIFICATION</scope>
</reference>
<keyword evidence="5" id="KW-1015">Disulfide bond</keyword>
<dbReference type="SUPFAM" id="SSF100895">
    <property type="entry name" value="Kazal-type serine protease inhibitors"/>
    <property type="match status" value="1"/>
</dbReference>
<dbReference type="Gene3D" id="3.30.60.30">
    <property type="match status" value="1"/>
</dbReference>
<dbReference type="GO" id="GO:0004867">
    <property type="term" value="F:serine-type endopeptidase inhibitor activity"/>
    <property type="evidence" value="ECO:0007669"/>
    <property type="project" value="UniProtKB-KW"/>
</dbReference>
<evidence type="ECO:0000313" key="7">
    <source>
        <dbReference type="Ensembl" id="ENSEEEP00000058241.1"/>
    </source>
</evidence>
<dbReference type="InterPro" id="IPR001239">
    <property type="entry name" value="Prot_inh_Kazal-m"/>
</dbReference>
<comment type="subcellular location">
    <subcellularLocation>
        <location evidence="1">Secreted</location>
    </subcellularLocation>
</comment>
<dbReference type="PROSITE" id="PS51465">
    <property type="entry name" value="KAZAL_2"/>
    <property type="match status" value="1"/>
</dbReference>
<evidence type="ECO:0000313" key="8">
    <source>
        <dbReference type="Proteomes" id="UP000314983"/>
    </source>
</evidence>
<dbReference type="Ensembl" id="ENSEEET00000060995.1">
    <property type="protein sequence ID" value="ENSEEEP00000058241.1"/>
    <property type="gene ID" value="ENSEEEG00000025139.1"/>
</dbReference>
<evidence type="ECO:0000256" key="5">
    <source>
        <dbReference type="ARBA" id="ARBA00023157"/>
    </source>
</evidence>
<dbReference type="AlphaFoldDB" id="A0AAY5EMT9"/>
<name>A0AAY5EMT9_ELEEL</name>
<dbReference type="GeneTree" id="ENSGT01100000263630"/>
<dbReference type="PANTHER" id="PTHR47729:SF1">
    <property type="entry name" value="OVOMUCOID-LIKE-RELATED"/>
    <property type="match status" value="1"/>
</dbReference>
<evidence type="ECO:0000256" key="3">
    <source>
        <dbReference type="ARBA" id="ARBA00022690"/>
    </source>
</evidence>
<dbReference type="Proteomes" id="UP000314983">
    <property type="component" value="Chromosome 12"/>
</dbReference>
<evidence type="ECO:0000256" key="4">
    <source>
        <dbReference type="ARBA" id="ARBA00022900"/>
    </source>
</evidence>
<feature type="domain" description="Kazal-like" evidence="6">
    <location>
        <begin position="1"/>
        <end position="54"/>
    </location>
</feature>
<evidence type="ECO:0000256" key="1">
    <source>
        <dbReference type="ARBA" id="ARBA00004613"/>
    </source>
</evidence>
<dbReference type="Pfam" id="PF00050">
    <property type="entry name" value="Kazal_1"/>
    <property type="match status" value="1"/>
</dbReference>
<evidence type="ECO:0000259" key="6">
    <source>
        <dbReference type="PROSITE" id="PS51465"/>
    </source>
</evidence>
<keyword evidence="2" id="KW-0964">Secreted</keyword>
<dbReference type="GO" id="GO:0005576">
    <property type="term" value="C:extracellular region"/>
    <property type="evidence" value="ECO:0007669"/>
    <property type="project" value="UniProtKB-SubCell"/>
</dbReference>
<dbReference type="PRINTS" id="PR00290">
    <property type="entry name" value="KAZALINHBTR"/>
</dbReference>
<reference evidence="7 8" key="1">
    <citation type="submission" date="2020-05" db="EMBL/GenBank/DDBJ databases">
        <title>Electrophorus electricus (electric eel) genome, fEleEle1, primary haplotype.</title>
        <authorList>
            <person name="Myers G."/>
            <person name="Meyer A."/>
            <person name="Fedrigo O."/>
            <person name="Formenti G."/>
            <person name="Rhie A."/>
            <person name="Tracey A."/>
            <person name="Sims Y."/>
            <person name="Jarvis E.D."/>
        </authorList>
    </citation>
    <scope>NUCLEOTIDE SEQUENCE [LARGE SCALE GENOMIC DNA]</scope>
</reference>
<dbReference type="PROSITE" id="PS00282">
    <property type="entry name" value="KAZAL_1"/>
    <property type="match status" value="1"/>
</dbReference>
<proteinExistence type="predicted"/>
<accession>A0AAY5EMT9</accession>
<keyword evidence="8" id="KW-1185">Reference proteome</keyword>
<protein>
    <submittedName>
        <fullName evidence="7">Serine peptidase inhibitor, Kazal type 2, tandem duplicate 1</fullName>
    </submittedName>
</protein>
<organism evidence="7 8">
    <name type="scientific">Electrophorus electricus</name>
    <name type="common">Electric eel</name>
    <name type="synonym">Gymnotus electricus</name>
    <dbReference type="NCBI Taxonomy" id="8005"/>
    <lineage>
        <taxon>Eukaryota</taxon>
        <taxon>Metazoa</taxon>
        <taxon>Chordata</taxon>
        <taxon>Craniata</taxon>
        <taxon>Vertebrata</taxon>
        <taxon>Euteleostomi</taxon>
        <taxon>Actinopterygii</taxon>
        <taxon>Neopterygii</taxon>
        <taxon>Teleostei</taxon>
        <taxon>Ostariophysi</taxon>
        <taxon>Gymnotiformes</taxon>
        <taxon>Gymnotoidei</taxon>
        <taxon>Gymnotidae</taxon>
        <taxon>Electrophorus</taxon>
    </lineage>
</organism>
<keyword evidence="3" id="KW-0646">Protease inhibitor</keyword>
<dbReference type="SMART" id="SM00280">
    <property type="entry name" value="KAZAL"/>
    <property type="match status" value="1"/>
</dbReference>